<evidence type="ECO:0000313" key="2">
    <source>
        <dbReference type="Proteomes" id="UP001215280"/>
    </source>
</evidence>
<protein>
    <submittedName>
        <fullName evidence="1">Uncharacterized protein</fullName>
    </submittedName>
</protein>
<gene>
    <name evidence="1" type="ORF">DFH07DRAFT_972332</name>
</gene>
<dbReference type="Proteomes" id="UP001215280">
    <property type="component" value="Unassembled WGS sequence"/>
</dbReference>
<accession>A0AAD7MK65</accession>
<dbReference type="AlphaFoldDB" id="A0AAD7MK65"/>
<evidence type="ECO:0000313" key="1">
    <source>
        <dbReference type="EMBL" id="KAJ7721255.1"/>
    </source>
</evidence>
<name>A0AAD7MK65_9AGAR</name>
<organism evidence="1 2">
    <name type="scientific">Mycena maculata</name>
    <dbReference type="NCBI Taxonomy" id="230809"/>
    <lineage>
        <taxon>Eukaryota</taxon>
        <taxon>Fungi</taxon>
        <taxon>Dikarya</taxon>
        <taxon>Basidiomycota</taxon>
        <taxon>Agaricomycotina</taxon>
        <taxon>Agaricomycetes</taxon>
        <taxon>Agaricomycetidae</taxon>
        <taxon>Agaricales</taxon>
        <taxon>Marasmiineae</taxon>
        <taxon>Mycenaceae</taxon>
        <taxon>Mycena</taxon>
    </lineage>
</organism>
<proteinExistence type="predicted"/>
<reference evidence="1" key="1">
    <citation type="submission" date="2023-03" db="EMBL/GenBank/DDBJ databases">
        <title>Massive genome expansion in bonnet fungi (Mycena s.s.) driven by repeated elements and novel gene families across ecological guilds.</title>
        <authorList>
            <consortium name="Lawrence Berkeley National Laboratory"/>
            <person name="Harder C.B."/>
            <person name="Miyauchi S."/>
            <person name="Viragh M."/>
            <person name="Kuo A."/>
            <person name="Thoen E."/>
            <person name="Andreopoulos B."/>
            <person name="Lu D."/>
            <person name="Skrede I."/>
            <person name="Drula E."/>
            <person name="Henrissat B."/>
            <person name="Morin E."/>
            <person name="Kohler A."/>
            <person name="Barry K."/>
            <person name="LaButti K."/>
            <person name="Morin E."/>
            <person name="Salamov A."/>
            <person name="Lipzen A."/>
            <person name="Mereny Z."/>
            <person name="Hegedus B."/>
            <person name="Baldrian P."/>
            <person name="Stursova M."/>
            <person name="Weitz H."/>
            <person name="Taylor A."/>
            <person name="Grigoriev I.V."/>
            <person name="Nagy L.G."/>
            <person name="Martin F."/>
            <person name="Kauserud H."/>
        </authorList>
    </citation>
    <scope>NUCLEOTIDE SEQUENCE</scope>
    <source>
        <strain evidence="1">CBHHK188m</strain>
    </source>
</reference>
<dbReference type="EMBL" id="JARJLG010000270">
    <property type="protein sequence ID" value="KAJ7721255.1"/>
    <property type="molecule type" value="Genomic_DNA"/>
</dbReference>
<sequence length="220" mass="25245">MNVCQAQRTPLTAPFSSNGKIRGFLGRLQRFSDELNGDETSERHISIWPHPIGFTTGTKRQNWVKDFPYLADYSYFGECFRTKAPGRMWVGLFVTAIESWVGKDELAEWHVWAAIIISPEAPATGKKLLIYDCDGEQVDFCNCRAREALPLSIQRDLWRQPKIPFAELWRSTYNPHTFGRNQCMKNTCEFLIRTVKSPPHVTVGSLGEELIDGFHRVLHL</sequence>
<comment type="caution">
    <text evidence="1">The sequence shown here is derived from an EMBL/GenBank/DDBJ whole genome shotgun (WGS) entry which is preliminary data.</text>
</comment>
<keyword evidence="2" id="KW-1185">Reference proteome</keyword>